<dbReference type="SUPFAM" id="SSF53335">
    <property type="entry name" value="S-adenosyl-L-methionine-dependent methyltransferases"/>
    <property type="match status" value="1"/>
</dbReference>
<keyword evidence="1 4" id="KW-0489">Methyltransferase</keyword>
<dbReference type="RefSeq" id="WP_126603048.1">
    <property type="nucleotide sequence ID" value="NZ_BIFQ01000002.1"/>
</dbReference>
<dbReference type="AlphaFoldDB" id="A0A401ZTG5"/>
<dbReference type="Proteomes" id="UP000287224">
    <property type="component" value="Unassembled WGS sequence"/>
</dbReference>
<dbReference type="PANTHER" id="PTHR43861:SF1">
    <property type="entry name" value="TRANS-ACONITATE 2-METHYLTRANSFERASE"/>
    <property type="match status" value="1"/>
</dbReference>
<evidence type="ECO:0000256" key="2">
    <source>
        <dbReference type="ARBA" id="ARBA00022679"/>
    </source>
</evidence>
<keyword evidence="5" id="KW-1185">Reference proteome</keyword>
<dbReference type="GO" id="GO:0032259">
    <property type="term" value="P:methylation"/>
    <property type="evidence" value="ECO:0007669"/>
    <property type="project" value="UniProtKB-KW"/>
</dbReference>
<dbReference type="GO" id="GO:0008168">
    <property type="term" value="F:methyltransferase activity"/>
    <property type="evidence" value="ECO:0007669"/>
    <property type="project" value="UniProtKB-KW"/>
</dbReference>
<sequence length="253" mass="28584">MTDVAQHYEQLLAEYYSWMFGPFDEKVAEQRALFERWGVVASGTGTALDLGSGSGFQSIALVDLGFRVMAIDLSQRLLMELVERKGERAIVPIQGDIRDVVRLVDTPVDLVVCMGDTLPHLESRDEVLQLLRAIHHLLVPGGRCVLSFRDLSVEQRGLDRFIPVRSDASTILTCFLEYEPAQVVVHDLLYVREGEQWTLRKSSYRKLRLSSSWLVAQLQAIGFMVEVQESQRGMSFLGVRKHNDAKSIETSDD</sequence>
<dbReference type="Gene3D" id="3.40.50.150">
    <property type="entry name" value="Vaccinia Virus protein VP39"/>
    <property type="match status" value="1"/>
</dbReference>
<dbReference type="InterPro" id="IPR041698">
    <property type="entry name" value="Methyltransf_25"/>
</dbReference>
<dbReference type="PANTHER" id="PTHR43861">
    <property type="entry name" value="TRANS-ACONITATE 2-METHYLTRANSFERASE-RELATED"/>
    <property type="match status" value="1"/>
</dbReference>
<dbReference type="OrthoDB" id="9804312at2"/>
<name>A0A401ZTG5_9CHLR</name>
<dbReference type="InterPro" id="IPR029063">
    <property type="entry name" value="SAM-dependent_MTases_sf"/>
</dbReference>
<dbReference type="Pfam" id="PF13649">
    <property type="entry name" value="Methyltransf_25"/>
    <property type="match status" value="1"/>
</dbReference>
<reference evidence="5" key="1">
    <citation type="submission" date="2018-12" db="EMBL/GenBank/DDBJ databases">
        <title>Tengunoibacter tsumagoiensis gen. nov., sp. nov., Dictyobacter kobayashii sp. nov., D. alpinus sp. nov., and D. joshuensis sp. nov. and description of Dictyobacteraceae fam. nov. within the order Ktedonobacterales isolated from Tengu-no-mugimeshi.</title>
        <authorList>
            <person name="Wang C.M."/>
            <person name="Zheng Y."/>
            <person name="Sakai Y."/>
            <person name="Toyoda A."/>
            <person name="Minakuchi Y."/>
            <person name="Abe K."/>
            <person name="Yokota A."/>
            <person name="Yabe S."/>
        </authorList>
    </citation>
    <scope>NUCLEOTIDE SEQUENCE [LARGE SCALE GENOMIC DNA]</scope>
    <source>
        <strain evidence="5">S-27</strain>
    </source>
</reference>
<dbReference type="CDD" id="cd02440">
    <property type="entry name" value="AdoMet_MTases"/>
    <property type="match status" value="1"/>
</dbReference>
<evidence type="ECO:0000256" key="1">
    <source>
        <dbReference type="ARBA" id="ARBA00022603"/>
    </source>
</evidence>
<comment type="caution">
    <text evidence="4">The sequence shown here is derived from an EMBL/GenBank/DDBJ whole genome shotgun (WGS) entry which is preliminary data.</text>
</comment>
<evidence type="ECO:0000313" key="4">
    <source>
        <dbReference type="EMBL" id="GCE10064.1"/>
    </source>
</evidence>
<keyword evidence="2 4" id="KW-0808">Transferase</keyword>
<proteinExistence type="predicted"/>
<evidence type="ECO:0000313" key="5">
    <source>
        <dbReference type="Proteomes" id="UP000287224"/>
    </source>
</evidence>
<accession>A0A401ZTG5</accession>
<gene>
    <name evidence="4" type="ORF">KDAU_73930</name>
</gene>
<dbReference type="EMBL" id="BIFQ01000002">
    <property type="protein sequence ID" value="GCE10064.1"/>
    <property type="molecule type" value="Genomic_DNA"/>
</dbReference>
<evidence type="ECO:0000259" key="3">
    <source>
        <dbReference type="Pfam" id="PF13649"/>
    </source>
</evidence>
<organism evidence="4 5">
    <name type="scientific">Dictyobacter aurantiacus</name>
    <dbReference type="NCBI Taxonomy" id="1936993"/>
    <lineage>
        <taxon>Bacteria</taxon>
        <taxon>Bacillati</taxon>
        <taxon>Chloroflexota</taxon>
        <taxon>Ktedonobacteria</taxon>
        <taxon>Ktedonobacterales</taxon>
        <taxon>Dictyobacteraceae</taxon>
        <taxon>Dictyobacter</taxon>
    </lineage>
</organism>
<feature type="domain" description="Methyltransferase" evidence="3">
    <location>
        <begin position="48"/>
        <end position="142"/>
    </location>
</feature>
<protein>
    <submittedName>
        <fullName evidence="4">SAM-dependent methyltransferase</fullName>
    </submittedName>
</protein>